<evidence type="ECO:0000256" key="1">
    <source>
        <dbReference type="ARBA" id="ARBA00023157"/>
    </source>
</evidence>
<dbReference type="SMART" id="SM00179">
    <property type="entry name" value="EGF_CA"/>
    <property type="match status" value="2"/>
</dbReference>
<dbReference type="PROSITE" id="PS50060">
    <property type="entry name" value="MAM_2"/>
    <property type="match status" value="4"/>
</dbReference>
<organism evidence="6 7">
    <name type="scientific">Mizuhopecten yessoensis</name>
    <name type="common">Japanese scallop</name>
    <name type="synonym">Patinopecten yessoensis</name>
    <dbReference type="NCBI Taxonomy" id="6573"/>
    <lineage>
        <taxon>Eukaryota</taxon>
        <taxon>Metazoa</taxon>
        <taxon>Spiralia</taxon>
        <taxon>Lophotrochozoa</taxon>
        <taxon>Mollusca</taxon>
        <taxon>Bivalvia</taxon>
        <taxon>Autobranchia</taxon>
        <taxon>Pteriomorphia</taxon>
        <taxon>Pectinida</taxon>
        <taxon>Pectinoidea</taxon>
        <taxon>Pectinidae</taxon>
        <taxon>Mizuhopecten</taxon>
    </lineage>
</organism>
<dbReference type="CDD" id="cd06263">
    <property type="entry name" value="MAM"/>
    <property type="match status" value="4"/>
</dbReference>
<feature type="domain" description="EGF-like" evidence="4">
    <location>
        <begin position="28"/>
        <end position="66"/>
    </location>
</feature>
<dbReference type="Pfam" id="PF00629">
    <property type="entry name" value="MAM"/>
    <property type="match status" value="4"/>
</dbReference>
<comment type="caution">
    <text evidence="2">Lacks conserved residue(s) required for the propagation of feature annotation.</text>
</comment>
<comment type="caution">
    <text evidence="6">The sequence shown here is derived from an EMBL/GenBank/DDBJ whole genome shotgun (WGS) entry which is preliminary data.</text>
</comment>
<reference evidence="6 7" key="1">
    <citation type="journal article" date="2017" name="Nat. Ecol. Evol.">
        <title>Scallop genome provides insights into evolution of bilaterian karyotype and development.</title>
        <authorList>
            <person name="Wang S."/>
            <person name="Zhang J."/>
            <person name="Jiao W."/>
            <person name="Li J."/>
            <person name="Xun X."/>
            <person name="Sun Y."/>
            <person name="Guo X."/>
            <person name="Huan P."/>
            <person name="Dong B."/>
            <person name="Zhang L."/>
            <person name="Hu X."/>
            <person name="Sun X."/>
            <person name="Wang J."/>
            <person name="Zhao C."/>
            <person name="Wang Y."/>
            <person name="Wang D."/>
            <person name="Huang X."/>
            <person name="Wang R."/>
            <person name="Lv J."/>
            <person name="Li Y."/>
            <person name="Zhang Z."/>
            <person name="Liu B."/>
            <person name="Lu W."/>
            <person name="Hui Y."/>
            <person name="Liang J."/>
            <person name="Zhou Z."/>
            <person name="Hou R."/>
            <person name="Li X."/>
            <person name="Liu Y."/>
            <person name="Li H."/>
            <person name="Ning X."/>
            <person name="Lin Y."/>
            <person name="Zhao L."/>
            <person name="Xing Q."/>
            <person name="Dou J."/>
            <person name="Li Y."/>
            <person name="Mao J."/>
            <person name="Guo H."/>
            <person name="Dou H."/>
            <person name="Li T."/>
            <person name="Mu C."/>
            <person name="Jiang W."/>
            <person name="Fu Q."/>
            <person name="Fu X."/>
            <person name="Miao Y."/>
            <person name="Liu J."/>
            <person name="Yu Q."/>
            <person name="Li R."/>
            <person name="Liao H."/>
            <person name="Li X."/>
            <person name="Kong Y."/>
            <person name="Jiang Z."/>
            <person name="Chourrout D."/>
            <person name="Li R."/>
            <person name="Bao Z."/>
        </authorList>
    </citation>
    <scope>NUCLEOTIDE SEQUENCE [LARGE SCALE GENOMIC DNA]</scope>
    <source>
        <strain evidence="6 7">PY_sf001</strain>
    </source>
</reference>
<dbReference type="CDD" id="cd00054">
    <property type="entry name" value="EGF_CA"/>
    <property type="match status" value="2"/>
</dbReference>
<keyword evidence="1 2" id="KW-1015">Disulfide bond</keyword>
<dbReference type="EMBL" id="NEDP02002128">
    <property type="protein sequence ID" value="OWF51693.1"/>
    <property type="molecule type" value="Genomic_DNA"/>
</dbReference>
<evidence type="ECO:0000259" key="5">
    <source>
        <dbReference type="PROSITE" id="PS50060"/>
    </source>
</evidence>
<evidence type="ECO:0000256" key="3">
    <source>
        <dbReference type="SAM" id="SignalP"/>
    </source>
</evidence>
<dbReference type="PROSITE" id="PS01186">
    <property type="entry name" value="EGF_2"/>
    <property type="match status" value="2"/>
</dbReference>
<dbReference type="GO" id="GO:0005509">
    <property type="term" value="F:calcium ion binding"/>
    <property type="evidence" value="ECO:0007669"/>
    <property type="project" value="InterPro"/>
</dbReference>
<feature type="domain" description="EGF-like" evidence="4">
    <location>
        <begin position="246"/>
        <end position="280"/>
    </location>
</feature>
<dbReference type="InterPro" id="IPR013320">
    <property type="entry name" value="ConA-like_dom_sf"/>
</dbReference>
<dbReference type="SMART" id="SM00181">
    <property type="entry name" value="EGF"/>
    <property type="match status" value="3"/>
</dbReference>
<protein>
    <recommendedName>
        <fullName evidence="8">MAM and LDL-receptor class A domain-containing protein 1</fullName>
    </recommendedName>
</protein>
<dbReference type="OrthoDB" id="412155at2759"/>
<feature type="domain" description="MAM" evidence="5">
    <location>
        <begin position="286"/>
        <end position="445"/>
    </location>
</feature>
<dbReference type="InterPro" id="IPR000998">
    <property type="entry name" value="MAM_dom"/>
</dbReference>
<dbReference type="Proteomes" id="UP000242188">
    <property type="component" value="Unassembled WGS sequence"/>
</dbReference>
<feature type="disulfide bond" evidence="2">
    <location>
        <begin position="466"/>
        <end position="475"/>
    </location>
</feature>
<dbReference type="STRING" id="6573.A0A210QSH3"/>
<dbReference type="SMART" id="SM00137">
    <property type="entry name" value="MAM"/>
    <property type="match status" value="4"/>
</dbReference>
<dbReference type="Gene3D" id="2.10.25.10">
    <property type="entry name" value="Laminin"/>
    <property type="match status" value="3"/>
</dbReference>
<feature type="domain" description="MAM" evidence="5">
    <location>
        <begin position="82"/>
        <end position="249"/>
    </location>
</feature>
<feature type="chain" id="PRO_5012419746" description="MAM and LDL-receptor class A domain-containing protein 1" evidence="3">
    <location>
        <begin position="23"/>
        <end position="818"/>
    </location>
</feature>
<dbReference type="GO" id="GO:0016020">
    <property type="term" value="C:membrane"/>
    <property type="evidence" value="ECO:0007669"/>
    <property type="project" value="InterPro"/>
</dbReference>
<gene>
    <name evidence="6" type="ORF">KP79_PYT23719</name>
</gene>
<evidence type="ECO:0008006" key="8">
    <source>
        <dbReference type="Google" id="ProtNLM"/>
    </source>
</evidence>
<dbReference type="PROSITE" id="PS00022">
    <property type="entry name" value="EGF_1"/>
    <property type="match status" value="3"/>
</dbReference>
<keyword evidence="2" id="KW-0245">EGF-like domain</keyword>
<dbReference type="SUPFAM" id="SSF49899">
    <property type="entry name" value="Concanavalin A-like lectins/glucanases"/>
    <property type="match status" value="4"/>
</dbReference>
<evidence type="ECO:0000313" key="7">
    <source>
        <dbReference type="Proteomes" id="UP000242188"/>
    </source>
</evidence>
<dbReference type="PRINTS" id="PR00020">
    <property type="entry name" value="MAMDOMAIN"/>
</dbReference>
<keyword evidence="7" id="KW-1185">Reference proteome</keyword>
<accession>A0A210QSH3</accession>
<feature type="signal peptide" evidence="3">
    <location>
        <begin position="1"/>
        <end position="22"/>
    </location>
</feature>
<keyword evidence="3" id="KW-0732">Signal</keyword>
<dbReference type="Gene3D" id="2.60.120.200">
    <property type="match status" value="4"/>
</dbReference>
<evidence type="ECO:0000313" key="6">
    <source>
        <dbReference type="EMBL" id="OWF51693.1"/>
    </source>
</evidence>
<feature type="domain" description="MAM" evidence="5">
    <location>
        <begin position="661"/>
        <end position="818"/>
    </location>
</feature>
<feature type="disulfide bond" evidence="2">
    <location>
        <begin position="270"/>
        <end position="279"/>
    </location>
</feature>
<feature type="domain" description="EGF-like" evidence="4">
    <location>
        <begin position="442"/>
        <end position="476"/>
    </location>
</feature>
<evidence type="ECO:0000256" key="2">
    <source>
        <dbReference type="PROSITE-ProRule" id="PRU00076"/>
    </source>
</evidence>
<dbReference type="AlphaFoldDB" id="A0A210QSH3"/>
<sequence length="818" mass="87129">MSVVRVLCFVAVLHCMSASVLHHDFQKLGGPCPAAQDPCLNGGICTVTGSVTSCACVGGFNGLFCDAGPTPAPTAPPTGTTFRCTFEYGADPCFLSQETLDTFDWTFSKNVAASYRYGTGPNSASEGTSYAFIYASTSTPRSHGADAILISSILPMEDLCLTFDYHMYGYHMGSLSVLINDVSSAALNPTMRVLWTKSGDKGDIWHNAVIQIPATPSLRVSFEGIVGGFTSDAAIDNVVLGPGYCGCSPSPCQNGGTCSEDALGQISCTCIPDFTGGLCETLGGSLHCSFEDCAHCFLHQDQHDDFDWSIISGSSTPCLDTGPSSAFEGNKYAFIEATGPRIQYEIAEFYVDLGTNSAQRCLSFAYHMYGSDIGILKISHLDGQQVMTLWSRAGKQGNHWETASVQIPAMNNGQIYITGVRGDGWSGDIAIDDVELKTGTCGCSAMPCRNGGTCTNDNAVGFVCTCVAGFTGVMCESPDGSIPVTCTFEDGASCFLEQVKPKVDTFDWTIKQGYSSSTPSPGSWYDDTWPFPIHDTGPSSAFEGNKYAFIEATGPRIQYEIAEFYVDLGTNSAQCCLSFAYHMYGSDIGSLEISHLDGQQVMTLWSRAGNQGNNWETASVRIPAMNNGQIYITGVRGDGSSGDIAIDDVELKTGTCGSVPGTCTFEDGAYCFLEQVNAAVDSFDWTINQGGTPSSNTGPDNAHTGSKYAFIEASSPRISGDNAILSSEQTTFLPMNRCLQFYFHMKGNSIGDLIVLSGERGSETTVWSLSGAQGNDWVYTEVSLPTAADLVIAIEGVRGSDWRGDIAIDDLELNAGLC</sequence>
<dbReference type="Pfam" id="PF00008">
    <property type="entry name" value="EGF"/>
    <property type="match status" value="1"/>
</dbReference>
<evidence type="ECO:0000259" key="4">
    <source>
        <dbReference type="PROSITE" id="PS50026"/>
    </source>
</evidence>
<dbReference type="PANTHER" id="PTHR23282:SF142">
    <property type="entry name" value="MAM DOMAIN-CONTAINING PROTEIN"/>
    <property type="match status" value="1"/>
</dbReference>
<dbReference type="PROSITE" id="PS50026">
    <property type="entry name" value="EGF_3"/>
    <property type="match status" value="3"/>
</dbReference>
<dbReference type="InterPro" id="IPR000742">
    <property type="entry name" value="EGF"/>
</dbReference>
<feature type="domain" description="MAM" evidence="5">
    <location>
        <begin position="484"/>
        <end position="658"/>
    </location>
</feature>
<dbReference type="PANTHER" id="PTHR23282">
    <property type="entry name" value="APICAL ENDOSOMAL GLYCOPROTEIN PRECURSOR"/>
    <property type="match status" value="1"/>
</dbReference>
<name>A0A210QSH3_MIZYE</name>
<dbReference type="InterPro" id="IPR001881">
    <property type="entry name" value="EGF-like_Ca-bd_dom"/>
</dbReference>
<proteinExistence type="predicted"/>
<dbReference type="InterPro" id="IPR051560">
    <property type="entry name" value="MAM_domain-containing"/>
</dbReference>
<feature type="disulfide bond" evidence="2">
    <location>
        <begin position="56"/>
        <end position="65"/>
    </location>
</feature>
<dbReference type="SUPFAM" id="SSF57196">
    <property type="entry name" value="EGF/Laminin"/>
    <property type="match status" value="3"/>
</dbReference>